<dbReference type="PANTHER" id="PTHR30489">
    <property type="entry name" value="LIPOPROTEIN-RELEASING SYSTEM TRANSMEMBRANE PROTEIN LOLE"/>
    <property type="match status" value="1"/>
</dbReference>
<comment type="similarity">
    <text evidence="2">Belongs to the ABC-4 integral membrane protein family. LolC/E subfamily.</text>
</comment>
<dbReference type="NCBIfam" id="TIGR02212">
    <property type="entry name" value="lolCE"/>
    <property type="match status" value="1"/>
</dbReference>
<keyword evidence="4" id="KW-1003">Cell membrane</keyword>
<comment type="subcellular location">
    <subcellularLocation>
        <location evidence="1">Cell membrane</location>
        <topology evidence="1">Multi-pass membrane protein</topology>
    </subcellularLocation>
</comment>
<name>A0A516SLE9_9NEIS</name>
<evidence type="ECO:0000256" key="2">
    <source>
        <dbReference type="ARBA" id="ARBA00005236"/>
    </source>
</evidence>
<keyword evidence="12" id="KW-1185">Reference proteome</keyword>
<dbReference type="AlphaFoldDB" id="A0A516SLE9"/>
<evidence type="ECO:0000256" key="4">
    <source>
        <dbReference type="ARBA" id="ARBA00022475"/>
    </source>
</evidence>
<feature type="domain" description="ABC3 transporter permease C-terminal" evidence="9">
    <location>
        <begin position="273"/>
        <end position="406"/>
    </location>
</feature>
<dbReference type="InterPro" id="IPR025857">
    <property type="entry name" value="MacB_PCD"/>
</dbReference>
<dbReference type="EMBL" id="CP041730">
    <property type="protein sequence ID" value="QDQ28838.1"/>
    <property type="molecule type" value="Genomic_DNA"/>
</dbReference>
<proteinExistence type="inferred from homology"/>
<evidence type="ECO:0000256" key="7">
    <source>
        <dbReference type="ARBA" id="ARBA00023136"/>
    </source>
</evidence>
<dbReference type="InterPro" id="IPR003838">
    <property type="entry name" value="ABC3_permease_C"/>
</dbReference>
<accession>A0A516SLE9</accession>
<dbReference type="RefSeq" id="WP_144280221.1">
    <property type="nucleotide sequence ID" value="NZ_CP041730.1"/>
</dbReference>
<evidence type="ECO:0000259" key="10">
    <source>
        <dbReference type="Pfam" id="PF12704"/>
    </source>
</evidence>
<reference evidence="12" key="1">
    <citation type="submission" date="2019-07" db="EMBL/GenBank/DDBJ databases">
        <title>Chitinimonas sp. nov., isolated from Ny-Alesund, arctica soil.</title>
        <authorList>
            <person name="Xu Q."/>
            <person name="Peng F."/>
        </authorList>
    </citation>
    <scope>NUCLEOTIDE SEQUENCE [LARGE SCALE GENOMIC DNA]</scope>
    <source>
        <strain evidence="12">R3-44</strain>
    </source>
</reference>
<feature type="transmembrane region" description="Helical" evidence="8">
    <location>
        <begin position="272"/>
        <end position="294"/>
    </location>
</feature>
<dbReference type="InterPro" id="IPR011925">
    <property type="entry name" value="LolCE_TM"/>
</dbReference>
<dbReference type="PANTHER" id="PTHR30489:SF0">
    <property type="entry name" value="LIPOPROTEIN-RELEASING SYSTEM TRANSMEMBRANE PROTEIN LOLE"/>
    <property type="match status" value="1"/>
</dbReference>
<dbReference type="GO" id="GO:0044874">
    <property type="term" value="P:lipoprotein localization to outer membrane"/>
    <property type="evidence" value="ECO:0007669"/>
    <property type="project" value="TreeGrafter"/>
</dbReference>
<feature type="transmembrane region" description="Helical" evidence="8">
    <location>
        <begin position="20"/>
        <end position="47"/>
    </location>
</feature>
<keyword evidence="5 8" id="KW-0812">Transmembrane</keyword>
<dbReference type="Pfam" id="PF02687">
    <property type="entry name" value="FtsX"/>
    <property type="match status" value="1"/>
</dbReference>
<dbReference type="GO" id="GO:0042953">
    <property type="term" value="P:lipoprotein transport"/>
    <property type="evidence" value="ECO:0007669"/>
    <property type="project" value="InterPro"/>
</dbReference>
<dbReference type="KEGG" id="cari:FNU76_22185"/>
<protein>
    <submittedName>
        <fullName evidence="11">Lipoprotein-releasing ABC transporter permease subunit</fullName>
    </submittedName>
</protein>
<sequence>MNSFEWLIGMRYTRAKRRNGFISFISAASMAGIALGVIALITVLSVMNGFQREIRGRILEVASHIQASGEGGRLANWQATATELQRNPAVRATAPYVQAQGLLWHEGSTQGALVRGIVPAQEDKVAGLGTHMVAGRLDALKAGEFNIVLGQELARALGVDLGDKVTMAIPQGNITPAGMMPRFRSFTVVGLFRIDMYQYDAGYAFIDLRDAQKLYRFGEDVSGVRLKIDDPLAAPELAIRMQSSFPHLWLSDWTKENSNYFRAVQIEKRMMFLILTLIVAIAAFNLVSSLVMTVTDKQADIAILRTLGATPTSILKIFVIQGATIGVVGTVVGVVGGVLLALNVGTVVGWVESLLGMKMLSPQVYLISELPSEVLPGDVALVGTISLVLAFLATLYPSWRAARINPAEALRYE</sequence>
<dbReference type="Proteomes" id="UP000317550">
    <property type="component" value="Chromosome"/>
</dbReference>
<keyword evidence="6 8" id="KW-1133">Transmembrane helix</keyword>
<evidence type="ECO:0000313" key="11">
    <source>
        <dbReference type="EMBL" id="QDQ28838.1"/>
    </source>
</evidence>
<dbReference type="GO" id="GO:0098797">
    <property type="term" value="C:plasma membrane protein complex"/>
    <property type="evidence" value="ECO:0007669"/>
    <property type="project" value="TreeGrafter"/>
</dbReference>
<evidence type="ECO:0000256" key="5">
    <source>
        <dbReference type="ARBA" id="ARBA00022692"/>
    </source>
</evidence>
<keyword evidence="7 8" id="KW-0472">Membrane</keyword>
<dbReference type="OrthoDB" id="9780560at2"/>
<keyword evidence="3" id="KW-0813">Transport</keyword>
<evidence type="ECO:0000313" key="12">
    <source>
        <dbReference type="Proteomes" id="UP000317550"/>
    </source>
</evidence>
<dbReference type="Pfam" id="PF12704">
    <property type="entry name" value="MacB_PCD"/>
    <property type="match status" value="1"/>
</dbReference>
<feature type="transmembrane region" description="Helical" evidence="8">
    <location>
        <begin position="379"/>
        <end position="396"/>
    </location>
</feature>
<evidence type="ECO:0000256" key="3">
    <source>
        <dbReference type="ARBA" id="ARBA00022448"/>
    </source>
</evidence>
<feature type="domain" description="MacB-like periplasmic core" evidence="10">
    <location>
        <begin position="26"/>
        <end position="238"/>
    </location>
</feature>
<dbReference type="InterPro" id="IPR051447">
    <property type="entry name" value="Lipoprotein-release_system"/>
</dbReference>
<evidence type="ECO:0000256" key="6">
    <source>
        <dbReference type="ARBA" id="ARBA00022989"/>
    </source>
</evidence>
<evidence type="ECO:0000256" key="8">
    <source>
        <dbReference type="SAM" id="Phobius"/>
    </source>
</evidence>
<keyword evidence="11" id="KW-0449">Lipoprotein</keyword>
<organism evidence="11 12">
    <name type="scientific">Chitinimonas arctica</name>
    <dbReference type="NCBI Taxonomy" id="2594795"/>
    <lineage>
        <taxon>Bacteria</taxon>
        <taxon>Pseudomonadati</taxon>
        <taxon>Pseudomonadota</taxon>
        <taxon>Betaproteobacteria</taxon>
        <taxon>Neisseriales</taxon>
        <taxon>Chitinibacteraceae</taxon>
        <taxon>Chitinimonas</taxon>
    </lineage>
</organism>
<gene>
    <name evidence="11" type="ORF">FNU76_22185</name>
</gene>
<feature type="transmembrane region" description="Helical" evidence="8">
    <location>
        <begin position="314"/>
        <end position="340"/>
    </location>
</feature>
<evidence type="ECO:0000259" key="9">
    <source>
        <dbReference type="Pfam" id="PF02687"/>
    </source>
</evidence>
<evidence type="ECO:0000256" key="1">
    <source>
        <dbReference type="ARBA" id="ARBA00004651"/>
    </source>
</evidence>